<dbReference type="RefSeq" id="WP_110887887.1">
    <property type="nucleotide sequence ID" value="NZ_QJSX01000014.1"/>
</dbReference>
<dbReference type="InterPro" id="IPR017850">
    <property type="entry name" value="Alkaline_phosphatase_core_sf"/>
</dbReference>
<dbReference type="EMBL" id="QJSX01000014">
    <property type="protein sequence ID" value="PYE51858.1"/>
    <property type="molecule type" value="Genomic_DNA"/>
</dbReference>
<dbReference type="Gene3D" id="3.40.720.10">
    <property type="entry name" value="Alkaline Phosphatase, subunit A"/>
    <property type="match status" value="1"/>
</dbReference>
<dbReference type="SUPFAM" id="SSF53649">
    <property type="entry name" value="Alkaline phosphatase-like"/>
    <property type="match status" value="1"/>
</dbReference>
<sequence length="274" mass="29242">MALIWLALDGVGHPADAPLGSPWEADLPTLRPFVEEGQPLDATLGVPGLPQSATGQTTWLTGENAVEVMGEHFGPRPGPTLRPLLERALPARLAKAGARVELLNFFPPAYFQRSRFQHGCFPLSVLLAGRTLDPPGFPLVPPTLGLDFEAPWRPSNLLDDVRREGERVALASGEADLLILDLWFSDLLGHAGRPVPNEALDAAGRAYLGRLDAFLSGLLSKGASVVLSSDHGNFENLRVKTHTLARVPFASTRSLPACHDIVDGGRAVAALLGV</sequence>
<accession>A0A318S478</accession>
<evidence type="ECO:0000313" key="1">
    <source>
        <dbReference type="EMBL" id="PYE51858.1"/>
    </source>
</evidence>
<gene>
    <name evidence="1" type="ORF">DES52_11459</name>
</gene>
<protein>
    <submittedName>
        <fullName evidence="1">Phosphoglycerate mutase</fullName>
    </submittedName>
</protein>
<keyword evidence="2" id="KW-1185">Reference proteome</keyword>
<comment type="caution">
    <text evidence="1">The sequence shown here is derived from an EMBL/GenBank/DDBJ whole genome shotgun (WGS) entry which is preliminary data.</text>
</comment>
<proteinExistence type="predicted"/>
<dbReference type="Proteomes" id="UP000248326">
    <property type="component" value="Unassembled WGS sequence"/>
</dbReference>
<dbReference type="OrthoDB" id="9778226at2"/>
<name>A0A318S478_9DEIO</name>
<dbReference type="AlphaFoldDB" id="A0A318S478"/>
<reference evidence="1 2" key="1">
    <citation type="submission" date="2018-06" db="EMBL/GenBank/DDBJ databases">
        <title>Genomic Encyclopedia of Type Strains, Phase IV (KMG-IV): sequencing the most valuable type-strain genomes for metagenomic binning, comparative biology and taxonomic classification.</title>
        <authorList>
            <person name="Goeker M."/>
        </authorList>
    </citation>
    <scope>NUCLEOTIDE SEQUENCE [LARGE SCALE GENOMIC DNA]</scope>
    <source>
        <strain evidence="1 2">DSM 18048</strain>
    </source>
</reference>
<organism evidence="1 2">
    <name type="scientific">Deinococcus yavapaiensis KR-236</name>
    <dbReference type="NCBI Taxonomy" id="694435"/>
    <lineage>
        <taxon>Bacteria</taxon>
        <taxon>Thermotogati</taxon>
        <taxon>Deinococcota</taxon>
        <taxon>Deinococci</taxon>
        <taxon>Deinococcales</taxon>
        <taxon>Deinococcaceae</taxon>
        <taxon>Deinococcus</taxon>
    </lineage>
</organism>
<evidence type="ECO:0000313" key="2">
    <source>
        <dbReference type="Proteomes" id="UP000248326"/>
    </source>
</evidence>